<accession>C0XTZ8</accession>
<dbReference type="EMBL" id="ACHJ01000158">
    <property type="protein sequence ID" value="EEI16332.1"/>
    <property type="molecule type" value="Genomic_DNA"/>
</dbReference>
<organism evidence="1 2">
    <name type="scientific">Corynebacterium lipophiloflavum (strain ATCC 700352 / DSM 44291 / CCUG 37336 / JCM 10383 / DMMZ 1944)</name>
    <dbReference type="NCBI Taxonomy" id="525263"/>
    <lineage>
        <taxon>Bacteria</taxon>
        <taxon>Bacillati</taxon>
        <taxon>Actinomycetota</taxon>
        <taxon>Actinomycetes</taxon>
        <taxon>Mycobacteriales</taxon>
        <taxon>Corynebacteriaceae</taxon>
        <taxon>Corynebacterium</taxon>
    </lineage>
</organism>
<comment type="caution">
    <text evidence="1">The sequence shown here is derived from an EMBL/GenBank/DDBJ whole genome shotgun (WGS) entry which is preliminary data.</text>
</comment>
<dbReference type="Proteomes" id="UP000006196">
    <property type="component" value="Unassembled WGS sequence"/>
</dbReference>
<keyword evidence="2" id="KW-1185">Reference proteome</keyword>
<dbReference type="HOGENOM" id="CLU_978848_0_0_11"/>
<protein>
    <submittedName>
        <fullName evidence="1">Uncharacterized protein</fullName>
    </submittedName>
</protein>
<proteinExistence type="predicted"/>
<sequence>MTGQDNTSVVVVHAADFLDALRCAVIFTDQHAYPGVRVDINPDEECVEVSARVLNHVTATTAGVEWSNIVDDERDLAFELTIKQVRDVLQVFKNFAKRPADEEEQAPQIGIHLSEAEIRWFDETGLGLSVYLYGCARSQLDIPCLFHTIDTTMSDVCAEMPVHLSPDQLRDLTRVAKIMGTTPTIVGIAPDEASHLHRHIVLCDRFRSIASVPIGATGAESEELEELTFADAVVEEAETAVGTLTTSQKHQLRVVVSNPTGGIA</sequence>
<reference evidence="1" key="1">
    <citation type="submission" date="2009-01" db="EMBL/GenBank/DDBJ databases">
        <authorList>
            <person name="Qin X."/>
            <person name="Bachman B."/>
            <person name="Battles P."/>
            <person name="Bell A."/>
            <person name="Bess C."/>
            <person name="Bickham C."/>
            <person name="Chaboub L."/>
            <person name="Chen D."/>
            <person name="Coyle M."/>
            <person name="Deiros D.R."/>
            <person name="Dinh H."/>
            <person name="Forbes L."/>
            <person name="Fowler G."/>
            <person name="Francisco L."/>
            <person name="Fu Q."/>
            <person name="Gubbala S."/>
            <person name="Hale W."/>
            <person name="Han Y."/>
            <person name="Hemphill L."/>
            <person name="Highlander S.K."/>
            <person name="Hirani K."/>
            <person name="Hogues M."/>
            <person name="Jackson L."/>
            <person name="Jakkamsetti A."/>
            <person name="Javaid M."/>
            <person name="Jiang H."/>
            <person name="Korchina V."/>
            <person name="Kovar C."/>
            <person name="Lara F."/>
            <person name="Lee S."/>
            <person name="Mata R."/>
            <person name="Mathew T."/>
            <person name="Moen C."/>
            <person name="Morales K."/>
            <person name="Munidasa M."/>
            <person name="Nazareth L."/>
            <person name="Ngo R."/>
            <person name="Nguyen L."/>
            <person name="Okwuonu G."/>
            <person name="Ongeri F."/>
            <person name="Patil S."/>
            <person name="Petrosino J."/>
            <person name="Pham C."/>
            <person name="Pham P."/>
            <person name="Pu L.-L."/>
            <person name="Puazo M."/>
            <person name="Raj R."/>
            <person name="Reid J."/>
            <person name="Rouhana J."/>
            <person name="Saada N."/>
            <person name="Shang Y."/>
            <person name="Simmons D."/>
            <person name="Thornton R."/>
            <person name="Warren J."/>
            <person name="Weissenberger G."/>
            <person name="Zhang J."/>
            <person name="Zhang L."/>
            <person name="Zhou C."/>
            <person name="Zhu D."/>
            <person name="Muzny D."/>
            <person name="Worley K."/>
            <person name="Gibbs R."/>
        </authorList>
    </citation>
    <scope>NUCLEOTIDE SEQUENCE [LARGE SCALE GENOMIC DNA]</scope>
    <source>
        <strain evidence="1">DSM 44291</strain>
    </source>
</reference>
<dbReference type="AlphaFoldDB" id="C0XTZ8"/>
<dbReference type="STRING" id="525263.HMPREF0298_1918"/>
<evidence type="ECO:0000313" key="2">
    <source>
        <dbReference type="Proteomes" id="UP000006196"/>
    </source>
</evidence>
<name>C0XTZ8_CORLD</name>
<gene>
    <name evidence="1" type="ORF">HMPREF0298_1918</name>
</gene>
<dbReference type="RefSeq" id="WP_006839211.1">
    <property type="nucleotide sequence ID" value="NZ_GG667191.1"/>
</dbReference>
<evidence type="ECO:0000313" key="1">
    <source>
        <dbReference type="EMBL" id="EEI16332.1"/>
    </source>
</evidence>